<dbReference type="Gene3D" id="3.40.1440.10">
    <property type="entry name" value="GIY-YIG endonuclease"/>
    <property type="match status" value="1"/>
</dbReference>
<dbReference type="EMBL" id="KK107888">
    <property type="protein sequence ID" value="EZA47324.1"/>
    <property type="molecule type" value="Genomic_DNA"/>
</dbReference>
<keyword evidence="4" id="KW-1185">Reference proteome</keyword>
<evidence type="ECO:0000313" key="3">
    <source>
        <dbReference type="EMBL" id="EZA55653.1"/>
    </source>
</evidence>
<dbReference type="EMBL" id="KK107195">
    <property type="protein sequence ID" value="EZA55653.1"/>
    <property type="molecule type" value="Genomic_DNA"/>
</dbReference>
<gene>
    <name evidence="3" type="ORF">X777_04295</name>
    <name evidence="2" type="ORF">X777_16392</name>
</gene>
<evidence type="ECO:0000313" key="2">
    <source>
        <dbReference type="EMBL" id="EZA47324.1"/>
    </source>
</evidence>
<accession>A0A026WI66</accession>
<protein>
    <recommendedName>
        <fullName evidence="1">GIY-YIG domain-containing protein</fullName>
    </recommendedName>
</protein>
<feature type="domain" description="GIY-YIG" evidence="1">
    <location>
        <begin position="1"/>
        <end position="74"/>
    </location>
</feature>
<dbReference type="AlphaFoldDB" id="A0A026WI66"/>
<dbReference type="InterPro" id="IPR035901">
    <property type="entry name" value="GIY-YIG_endonuc_sf"/>
</dbReference>
<sequence>MGVIYKIDCKNYDSCYVSQTKRHLKMRVKEHMSNIRKHSDSHSVVSKHRLDNGHEFDWNAKIIHRENLFKKRETAEMFYIKRCCNSINSQRDTENWPDVYNNILMIA</sequence>
<evidence type="ECO:0000313" key="4">
    <source>
        <dbReference type="Proteomes" id="UP000053097"/>
    </source>
</evidence>
<dbReference type="InterPro" id="IPR000305">
    <property type="entry name" value="GIY-YIG_endonuc"/>
</dbReference>
<name>A0A026WI66_OOCBI</name>
<reference evidence="3 4" key="1">
    <citation type="journal article" date="2014" name="Curr. Biol.">
        <title>The genome of the clonal raider ant Cerapachys biroi.</title>
        <authorList>
            <person name="Oxley P.R."/>
            <person name="Ji L."/>
            <person name="Fetter-Pruneda I."/>
            <person name="McKenzie S.K."/>
            <person name="Li C."/>
            <person name="Hu H."/>
            <person name="Zhang G."/>
            <person name="Kronauer D.J."/>
        </authorList>
    </citation>
    <scope>NUCLEOTIDE SEQUENCE [LARGE SCALE GENOMIC DNA]</scope>
</reference>
<dbReference type="Proteomes" id="UP000053097">
    <property type="component" value="Unassembled WGS sequence"/>
</dbReference>
<proteinExistence type="predicted"/>
<organism evidence="3 4">
    <name type="scientific">Ooceraea biroi</name>
    <name type="common">Clonal raider ant</name>
    <name type="synonym">Cerapachys biroi</name>
    <dbReference type="NCBI Taxonomy" id="2015173"/>
    <lineage>
        <taxon>Eukaryota</taxon>
        <taxon>Metazoa</taxon>
        <taxon>Ecdysozoa</taxon>
        <taxon>Arthropoda</taxon>
        <taxon>Hexapoda</taxon>
        <taxon>Insecta</taxon>
        <taxon>Pterygota</taxon>
        <taxon>Neoptera</taxon>
        <taxon>Endopterygota</taxon>
        <taxon>Hymenoptera</taxon>
        <taxon>Apocrita</taxon>
        <taxon>Aculeata</taxon>
        <taxon>Formicoidea</taxon>
        <taxon>Formicidae</taxon>
        <taxon>Dorylinae</taxon>
        <taxon>Ooceraea</taxon>
    </lineage>
</organism>
<evidence type="ECO:0000259" key="1">
    <source>
        <dbReference type="Pfam" id="PF01541"/>
    </source>
</evidence>
<dbReference type="Pfam" id="PF01541">
    <property type="entry name" value="GIY-YIG"/>
    <property type="match status" value="1"/>
</dbReference>